<protein>
    <recommendedName>
        <fullName evidence="3">ferric-chelate reductase (NADPH)</fullName>
        <ecNumber evidence="3">1.16.1.9</ecNumber>
    </recommendedName>
</protein>
<keyword evidence="10" id="KW-0406">Ion transport</keyword>
<dbReference type="PANTHER" id="PTHR32361:SF9">
    <property type="entry name" value="FERRIC REDUCTASE TRANSMEMBRANE COMPONENT 3-RELATED"/>
    <property type="match status" value="1"/>
</dbReference>
<keyword evidence="7" id="KW-0249">Electron transport</keyword>
<evidence type="ECO:0000256" key="2">
    <source>
        <dbReference type="ARBA" id="ARBA00006278"/>
    </source>
</evidence>
<dbReference type="SFLD" id="SFLDS00052">
    <property type="entry name" value="Ferric_Reductase_Domain"/>
    <property type="match status" value="1"/>
</dbReference>
<sequence>MTIPHHVKSLATRFYPITHALRWPLPIHGYHLGQLLLLLFYFAVLLFGALFRGSVFKHSVREGTLVASQLPWVYILATKNNAIGTLVGRGYEKLNYLHRYVGRLVVLAANVHALGFIYRWVQAGVWTQRTQETYIRWGLVALVSMDILFFFSLAFIRQNYYNVFYVSHSISLVVLLVAACLHQPFTIPYVAIAAGFYGADHVLRLVKSRAPKAHLQPIPELGTTLVRVPSLNAGWRAGQFVRLRVLSGRMGWYRWSETHPYTIASACEGSGAEGMTLMVKKTGRWSRQLYDIASASSETESGDVPTVRVLVEGPYGGPGFTNFASFSGALFVVGGSGISFGLATTQELIQRAAQGTTSVKAVQLVWSVHHARSLDPLLPLLTSLLQQSYNLPIDLTIKVFYTRAVSQNDDGHYPPLDKFPPGLSLASGRPWLPEVLTGLIDVTTNALSAAANGDERAAGHGVIVGACGPASLSDDARRAIHVLGKAERECVGGVELHDE</sequence>
<keyword evidence="17" id="KW-1185">Reference proteome</keyword>
<dbReference type="InterPro" id="IPR017938">
    <property type="entry name" value="Riboflavin_synthase-like_b-brl"/>
</dbReference>
<dbReference type="OrthoDB" id="17725at2759"/>
<dbReference type="Proteomes" id="UP000053257">
    <property type="component" value="Unassembled WGS sequence"/>
</dbReference>
<comment type="subcellular location">
    <subcellularLocation>
        <location evidence="1">Cell membrane</location>
        <topology evidence="1">Multi-pass membrane protein</topology>
    </subcellularLocation>
</comment>
<evidence type="ECO:0000256" key="14">
    <source>
        <dbReference type="SAM" id="Phobius"/>
    </source>
</evidence>
<evidence type="ECO:0000313" key="17">
    <source>
        <dbReference type="Proteomes" id="UP000053257"/>
    </source>
</evidence>
<evidence type="ECO:0000256" key="11">
    <source>
        <dbReference type="ARBA" id="ARBA00023136"/>
    </source>
</evidence>
<dbReference type="GO" id="GO:0052851">
    <property type="term" value="F:ferric-chelate reductase (NADPH) activity"/>
    <property type="evidence" value="ECO:0007669"/>
    <property type="project" value="UniProtKB-EC"/>
</dbReference>
<feature type="transmembrane region" description="Helical" evidence="14">
    <location>
        <begin position="133"/>
        <end position="156"/>
    </location>
</feature>
<evidence type="ECO:0000256" key="1">
    <source>
        <dbReference type="ARBA" id="ARBA00004651"/>
    </source>
</evidence>
<organism evidence="16 17">
    <name type="scientific">Phlebiopsis gigantea (strain 11061_1 CR5-6)</name>
    <name type="common">White-rot fungus</name>
    <name type="synonym">Peniophora gigantea</name>
    <dbReference type="NCBI Taxonomy" id="745531"/>
    <lineage>
        <taxon>Eukaryota</taxon>
        <taxon>Fungi</taxon>
        <taxon>Dikarya</taxon>
        <taxon>Basidiomycota</taxon>
        <taxon>Agaricomycotina</taxon>
        <taxon>Agaricomycetes</taxon>
        <taxon>Polyporales</taxon>
        <taxon>Phanerochaetaceae</taxon>
        <taxon>Phlebiopsis</taxon>
    </lineage>
</organism>
<dbReference type="GO" id="GO:0006879">
    <property type="term" value="P:intracellular iron ion homeostasis"/>
    <property type="evidence" value="ECO:0007669"/>
    <property type="project" value="TreeGrafter"/>
</dbReference>
<dbReference type="InterPro" id="IPR017927">
    <property type="entry name" value="FAD-bd_FR_type"/>
</dbReference>
<dbReference type="SUPFAM" id="SSF63380">
    <property type="entry name" value="Riboflavin synthase domain-like"/>
    <property type="match status" value="1"/>
</dbReference>
<dbReference type="EC" id="1.16.1.9" evidence="3"/>
<dbReference type="Pfam" id="PF08030">
    <property type="entry name" value="NAD_binding_6"/>
    <property type="match status" value="1"/>
</dbReference>
<keyword evidence="6 14" id="KW-0812">Transmembrane</keyword>
<feature type="transmembrane region" description="Helical" evidence="14">
    <location>
        <begin position="163"/>
        <end position="181"/>
    </location>
</feature>
<evidence type="ECO:0000313" key="16">
    <source>
        <dbReference type="EMBL" id="KIP03661.1"/>
    </source>
</evidence>
<comment type="similarity">
    <text evidence="2">Belongs to the ferric reductase (FRE) family.</text>
</comment>
<dbReference type="EMBL" id="KN840606">
    <property type="protein sequence ID" value="KIP03661.1"/>
    <property type="molecule type" value="Genomic_DNA"/>
</dbReference>
<dbReference type="Pfam" id="PF01794">
    <property type="entry name" value="Ferric_reduct"/>
    <property type="match status" value="1"/>
</dbReference>
<evidence type="ECO:0000256" key="9">
    <source>
        <dbReference type="ARBA" id="ARBA00023002"/>
    </source>
</evidence>
<dbReference type="Pfam" id="PF08022">
    <property type="entry name" value="FAD_binding_8"/>
    <property type="match status" value="1"/>
</dbReference>
<dbReference type="InterPro" id="IPR013121">
    <property type="entry name" value="Fe_red_NAD-bd_6"/>
</dbReference>
<keyword evidence="5" id="KW-1003">Cell membrane</keyword>
<keyword evidence="4" id="KW-0813">Transport</keyword>
<reference evidence="16 17" key="1">
    <citation type="journal article" date="2014" name="PLoS Genet.">
        <title>Analysis of the Phlebiopsis gigantea genome, transcriptome and secretome provides insight into its pioneer colonization strategies of wood.</title>
        <authorList>
            <person name="Hori C."/>
            <person name="Ishida T."/>
            <person name="Igarashi K."/>
            <person name="Samejima M."/>
            <person name="Suzuki H."/>
            <person name="Master E."/>
            <person name="Ferreira P."/>
            <person name="Ruiz-Duenas F.J."/>
            <person name="Held B."/>
            <person name="Canessa P."/>
            <person name="Larrondo L.F."/>
            <person name="Schmoll M."/>
            <person name="Druzhinina I.S."/>
            <person name="Kubicek C.P."/>
            <person name="Gaskell J.A."/>
            <person name="Kersten P."/>
            <person name="St John F."/>
            <person name="Glasner J."/>
            <person name="Sabat G."/>
            <person name="Splinter BonDurant S."/>
            <person name="Syed K."/>
            <person name="Yadav J."/>
            <person name="Mgbeahuruike A.C."/>
            <person name="Kovalchuk A."/>
            <person name="Asiegbu F.O."/>
            <person name="Lackner G."/>
            <person name="Hoffmeister D."/>
            <person name="Rencoret J."/>
            <person name="Gutierrez A."/>
            <person name="Sun H."/>
            <person name="Lindquist E."/>
            <person name="Barry K."/>
            <person name="Riley R."/>
            <person name="Grigoriev I.V."/>
            <person name="Henrissat B."/>
            <person name="Kues U."/>
            <person name="Berka R.M."/>
            <person name="Martinez A.T."/>
            <person name="Covert S.F."/>
            <person name="Blanchette R.A."/>
            <person name="Cullen D."/>
        </authorList>
    </citation>
    <scope>NUCLEOTIDE SEQUENCE [LARGE SCALE GENOMIC DNA]</scope>
    <source>
        <strain evidence="16 17">11061_1 CR5-6</strain>
    </source>
</reference>
<dbReference type="AlphaFoldDB" id="A0A0C3RT05"/>
<dbReference type="CDD" id="cd06186">
    <property type="entry name" value="NOX_Duox_like_FAD_NADP"/>
    <property type="match status" value="1"/>
</dbReference>
<dbReference type="SFLD" id="SFLDG01168">
    <property type="entry name" value="Ferric_reductase_subgroup_(FRE"/>
    <property type="match status" value="1"/>
</dbReference>
<feature type="transmembrane region" description="Helical" evidence="14">
    <location>
        <begin position="100"/>
        <end position="121"/>
    </location>
</feature>
<accession>A0A0C3RT05</accession>
<keyword evidence="9" id="KW-0560">Oxidoreductase</keyword>
<evidence type="ECO:0000256" key="3">
    <source>
        <dbReference type="ARBA" id="ARBA00012668"/>
    </source>
</evidence>
<comment type="catalytic activity">
    <reaction evidence="13">
        <text>2 a Fe(II)-siderophore + NADP(+) + H(+) = 2 a Fe(III)-siderophore + NADPH</text>
        <dbReference type="Rhea" id="RHEA:28795"/>
        <dbReference type="Rhea" id="RHEA-COMP:11342"/>
        <dbReference type="Rhea" id="RHEA-COMP:11344"/>
        <dbReference type="ChEBI" id="CHEBI:15378"/>
        <dbReference type="ChEBI" id="CHEBI:29033"/>
        <dbReference type="ChEBI" id="CHEBI:29034"/>
        <dbReference type="ChEBI" id="CHEBI:57783"/>
        <dbReference type="ChEBI" id="CHEBI:58349"/>
        <dbReference type="EC" id="1.16.1.9"/>
    </reaction>
</comment>
<evidence type="ECO:0000256" key="6">
    <source>
        <dbReference type="ARBA" id="ARBA00022692"/>
    </source>
</evidence>
<evidence type="ECO:0000256" key="7">
    <source>
        <dbReference type="ARBA" id="ARBA00022982"/>
    </source>
</evidence>
<evidence type="ECO:0000256" key="10">
    <source>
        <dbReference type="ARBA" id="ARBA00023065"/>
    </source>
</evidence>
<dbReference type="Gene3D" id="3.40.50.80">
    <property type="entry name" value="Nucleotide-binding domain of ferredoxin-NADP reductase (FNR) module"/>
    <property type="match status" value="1"/>
</dbReference>
<evidence type="ECO:0000259" key="15">
    <source>
        <dbReference type="PROSITE" id="PS51384"/>
    </source>
</evidence>
<evidence type="ECO:0000256" key="8">
    <source>
        <dbReference type="ARBA" id="ARBA00022989"/>
    </source>
</evidence>
<dbReference type="GO" id="GO:0015677">
    <property type="term" value="P:copper ion import"/>
    <property type="evidence" value="ECO:0007669"/>
    <property type="project" value="TreeGrafter"/>
</dbReference>
<dbReference type="PROSITE" id="PS51384">
    <property type="entry name" value="FAD_FR"/>
    <property type="match status" value="1"/>
</dbReference>
<dbReference type="GO" id="GO:0006826">
    <property type="term" value="P:iron ion transport"/>
    <property type="evidence" value="ECO:0007669"/>
    <property type="project" value="TreeGrafter"/>
</dbReference>
<proteinExistence type="inferred from homology"/>
<evidence type="ECO:0000256" key="5">
    <source>
        <dbReference type="ARBA" id="ARBA00022475"/>
    </source>
</evidence>
<name>A0A0C3RT05_PHLG1</name>
<evidence type="ECO:0000256" key="12">
    <source>
        <dbReference type="ARBA" id="ARBA00023180"/>
    </source>
</evidence>
<dbReference type="HOGENOM" id="CLU_017408_1_0_1"/>
<dbReference type="InterPro" id="IPR013112">
    <property type="entry name" value="FAD-bd_8"/>
</dbReference>
<evidence type="ECO:0000256" key="13">
    <source>
        <dbReference type="ARBA" id="ARBA00048483"/>
    </source>
</evidence>
<dbReference type="InterPro" id="IPR051410">
    <property type="entry name" value="Ferric/Cupric_Reductase"/>
</dbReference>
<feature type="transmembrane region" description="Helical" evidence="14">
    <location>
        <begin position="32"/>
        <end position="51"/>
    </location>
</feature>
<feature type="domain" description="FAD-binding FR-type" evidence="15">
    <location>
        <begin position="182"/>
        <end position="321"/>
    </location>
</feature>
<evidence type="ECO:0000256" key="4">
    <source>
        <dbReference type="ARBA" id="ARBA00022448"/>
    </source>
</evidence>
<gene>
    <name evidence="16" type="ORF">PHLGIDRAFT_77256</name>
</gene>
<dbReference type="PANTHER" id="PTHR32361">
    <property type="entry name" value="FERRIC/CUPRIC REDUCTASE TRANSMEMBRANE COMPONENT"/>
    <property type="match status" value="1"/>
</dbReference>
<dbReference type="SUPFAM" id="SSF52343">
    <property type="entry name" value="Ferredoxin reductase-like, C-terminal NADP-linked domain"/>
    <property type="match status" value="1"/>
</dbReference>
<dbReference type="InterPro" id="IPR039261">
    <property type="entry name" value="FNR_nucleotide-bd"/>
</dbReference>
<dbReference type="InterPro" id="IPR013130">
    <property type="entry name" value="Fe3_Rdtase_TM_dom"/>
</dbReference>
<dbReference type="STRING" id="745531.A0A0C3RT05"/>
<keyword evidence="12" id="KW-0325">Glycoprotein</keyword>
<keyword evidence="8 14" id="KW-1133">Transmembrane helix</keyword>
<keyword evidence="11 14" id="KW-0472">Membrane</keyword>
<dbReference type="GO" id="GO:0005886">
    <property type="term" value="C:plasma membrane"/>
    <property type="evidence" value="ECO:0007669"/>
    <property type="project" value="UniProtKB-SubCell"/>
</dbReference>